<evidence type="ECO:0000313" key="13">
    <source>
        <dbReference type="Proteomes" id="UP000530564"/>
    </source>
</evidence>
<dbReference type="InterPro" id="IPR002941">
    <property type="entry name" value="DNA_methylase_N4/N6"/>
</dbReference>
<keyword evidence="6" id="KW-0238">DNA-binding</keyword>
<sequence length="365" mass="40969">MRNPLHSICPYFAMFPESFVQKQLLAYSRPGDQVFDPFCGRGTTILEGLLNDRRTIGSDINPVAACVAGAKANVPTPDEVAVRIDELQGEFATAAEEAAPDHEFFRVCFSTLTLQQVLFLKRALRWQTDRADRFIAAMVLGVLHGESHKTELCLSNRMPRTISTKPEYSVRWWKARDLLPPERDAFDILRKTAKFRLAGEVPKRTGQVVLGDARTAGDMLSEHTETVSLIVTSPPYLDTTDYAEDQWLRLWFLGGPDRPSARLHKDDRHTRKEEYWTFLSEVWQGCAGLLKGEAHLVVRIGGTMLDKEGLFEGLTASLETGLSGRSVTPLHQGESSTIRKRQTNSFRPGTSNEKMEHDFAFAITA</sequence>
<protein>
    <recommendedName>
        <fullName evidence="9">Methyltransferase</fullName>
        <ecNumber evidence="9">2.1.1.-</ecNumber>
    </recommendedName>
</protein>
<evidence type="ECO:0000256" key="4">
    <source>
        <dbReference type="ARBA" id="ARBA00022691"/>
    </source>
</evidence>
<proteinExistence type="inferred from homology"/>
<keyword evidence="3" id="KW-0808">Transferase</keyword>
<dbReference type="PROSITE" id="PS00093">
    <property type="entry name" value="N4_MTASE"/>
    <property type="match status" value="1"/>
</dbReference>
<evidence type="ECO:0000256" key="6">
    <source>
        <dbReference type="ARBA" id="ARBA00023125"/>
    </source>
</evidence>
<name>A0A839ZVP9_9CAUL</name>
<organism evidence="12 13">
    <name type="scientific">Phenylobacterium haematophilum</name>
    <dbReference type="NCBI Taxonomy" id="98513"/>
    <lineage>
        <taxon>Bacteria</taxon>
        <taxon>Pseudomonadati</taxon>
        <taxon>Pseudomonadota</taxon>
        <taxon>Alphaproteobacteria</taxon>
        <taxon>Caulobacterales</taxon>
        <taxon>Caulobacteraceae</taxon>
        <taxon>Phenylobacterium</taxon>
    </lineage>
</organism>
<accession>A0A839ZVP9</accession>
<gene>
    <name evidence="12" type="ORF">GGQ61_001063</name>
</gene>
<reference evidence="12 13" key="1">
    <citation type="submission" date="2020-08" db="EMBL/GenBank/DDBJ databases">
        <title>Genomic Encyclopedia of Type Strains, Phase IV (KMG-IV): sequencing the most valuable type-strain genomes for metagenomic binning, comparative biology and taxonomic classification.</title>
        <authorList>
            <person name="Goeker M."/>
        </authorList>
    </citation>
    <scope>NUCLEOTIDE SEQUENCE [LARGE SCALE GENOMIC DNA]</scope>
    <source>
        <strain evidence="12 13">DSM 21793</strain>
    </source>
</reference>
<evidence type="ECO:0000256" key="7">
    <source>
        <dbReference type="ARBA" id="ARBA00047942"/>
    </source>
</evidence>
<feature type="domain" description="DNA methylase N-4/N-6" evidence="11">
    <location>
        <begin position="11"/>
        <end position="62"/>
    </location>
</feature>
<dbReference type="GO" id="GO:0009007">
    <property type="term" value="F:site-specific DNA-methyltransferase (adenine-specific) activity"/>
    <property type="evidence" value="ECO:0007669"/>
    <property type="project" value="UniProtKB-EC"/>
</dbReference>
<comment type="similarity">
    <text evidence="1">Belongs to the N(4)/N(6)-methyltransferase family. N(4) subfamily.</text>
</comment>
<dbReference type="GO" id="GO:0015667">
    <property type="term" value="F:site-specific DNA-methyltransferase (cytosine-N4-specific) activity"/>
    <property type="evidence" value="ECO:0007669"/>
    <property type="project" value="UniProtKB-EC"/>
</dbReference>
<dbReference type="Gene3D" id="3.40.50.150">
    <property type="entry name" value="Vaccinia Virus protein VP39"/>
    <property type="match status" value="2"/>
</dbReference>
<evidence type="ECO:0000256" key="2">
    <source>
        <dbReference type="ARBA" id="ARBA00022603"/>
    </source>
</evidence>
<evidence type="ECO:0000256" key="8">
    <source>
        <dbReference type="ARBA" id="ARBA00049120"/>
    </source>
</evidence>
<dbReference type="EC" id="2.1.1.-" evidence="9"/>
<dbReference type="PRINTS" id="PR00508">
    <property type="entry name" value="S21N4MTFRASE"/>
</dbReference>
<dbReference type="RefSeq" id="WP_183770362.1">
    <property type="nucleotide sequence ID" value="NZ_JACIDK010000001.1"/>
</dbReference>
<keyword evidence="13" id="KW-1185">Reference proteome</keyword>
<evidence type="ECO:0000256" key="3">
    <source>
        <dbReference type="ARBA" id="ARBA00022679"/>
    </source>
</evidence>
<dbReference type="GO" id="GO:0008170">
    <property type="term" value="F:N-methyltransferase activity"/>
    <property type="evidence" value="ECO:0007669"/>
    <property type="project" value="InterPro"/>
</dbReference>
<dbReference type="GO" id="GO:0009307">
    <property type="term" value="P:DNA restriction-modification system"/>
    <property type="evidence" value="ECO:0007669"/>
    <property type="project" value="UniProtKB-KW"/>
</dbReference>
<keyword evidence="4" id="KW-0949">S-adenosyl-L-methionine</keyword>
<dbReference type="InterPro" id="IPR017985">
    <property type="entry name" value="MeTrfase_CN4_CS"/>
</dbReference>
<feature type="region of interest" description="Disordered" evidence="10">
    <location>
        <begin position="325"/>
        <end position="351"/>
    </location>
</feature>
<evidence type="ECO:0000256" key="5">
    <source>
        <dbReference type="ARBA" id="ARBA00022747"/>
    </source>
</evidence>
<evidence type="ECO:0000256" key="9">
    <source>
        <dbReference type="RuleBase" id="RU362026"/>
    </source>
</evidence>
<evidence type="ECO:0000313" key="12">
    <source>
        <dbReference type="EMBL" id="MBB3890366.1"/>
    </source>
</evidence>
<keyword evidence="5" id="KW-0680">Restriction system</keyword>
<evidence type="ECO:0000256" key="10">
    <source>
        <dbReference type="SAM" id="MobiDB-lite"/>
    </source>
</evidence>
<evidence type="ECO:0000256" key="1">
    <source>
        <dbReference type="ARBA" id="ARBA00010203"/>
    </source>
</evidence>
<keyword evidence="2" id="KW-0489">Methyltransferase</keyword>
<comment type="caution">
    <text evidence="12">The sequence shown here is derived from an EMBL/GenBank/DDBJ whole genome shotgun (WGS) entry which is preliminary data.</text>
</comment>
<dbReference type="GO" id="GO:0003677">
    <property type="term" value="F:DNA binding"/>
    <property type="evidence" value="ECO:0007669"/>
    <property type="project" value="UniProtKB-KW"/>
</dbReference>
<dbReference type="InterPro" id="IPR029063">
    <property type="entry name" value="SAM-dependent_MTases_sf"/>
</dbReference>
<dbReference type="AlphaFoldDB" id="A0A839ZVP9"/>
<dbReference type="SUPFAM" id="SSF53335">
    <property type="entry name" value="S-adenosyl-L-methionine-dependent methyltransferases"/>
    <property type="match status" value="2"/>
</dbReference>
<dbReference type="Proteomes" id="UP000530564">
    <property type="component" value="Unassembled WGS sequence"/>
</dbReference>
<dbReference type="GO" id="GO:0032259">
    <property type="term" value="P:methylation"/>
    <property type="evidence" value="ECO:0007669"/>
    <property type="project" value="UniProtKB-KW"/>
</dbReference>
<dbReference type="InterPro" id="IPR001091">
    <property type="entry name" value="RM_Methyltransferase"/>
</dbReference>
<comment type="catalytic activity">
    <reaction evidence="8">
        <text>a 2'-deoxycytidine in DNA + S-adenosyl-L-methionine = an N(4)-methyl-2'-deoxycytidine in DNA + S-adenosyl-L-homocysteine + H(+)</text>
        <dbReference type="Rhea" id="RHEA:16857"/>
        <dbReference type="Rhea" id="RHEA-COMP:11369"/>
        <dbReference type="Rhea" id="RHEA-COMP:13674"/>
        <dbReference type="ChEBI" id="CHEBI:15378"/>
        <dbReference type="ChEBI" id="CHEBI:57856"/>
        <dbReference type="ChEBI" id="CHEBI:59789"/>
        <dbReference type="ChEBI" id="CHEBI:85452"/>
        <dbReference type="ChEBI" id="CHEBI:137933"/>
        <dbReference type="EC" id="2.1.1.113"/>
    </reaction>
</comment>
<evidence type="ECO:0000259" key="11">
    <source>
        <dbReference type="Pfam" id="PF01555"/>
    </source>
</evidence>
<dbReference type="EMBL" id="JACIDK010000001">
    <property type="protein sequence ID" value="MBB3890366.1"/>
    <property type="molecule type" value="Genomic_DNA"/>
</dbReference>
<comment type="catalytic activity">
    <reaction evidence="7">
        <text>a 2'-deoxyadenosine in DNA + S-adenosyl-L-methionine = an N(6)-methyl-2'-deoxyadenosine in DNA + S-adenosyl-L-homocysteine + H(+)</text>
        <dbReference type="Rhea" id="RHEA:15197"/>
        <dbReference type="Rhea" id="RHEA-COMP:12418"/>
        <dbReference type="Rhea" id="RHEA-COMP:12419"/>
        <dbReference type="ChEBI" id="CHEBI:15378"/>
        <dbReference type="ChEBI" id="CHEBI:57856"/>
        <dbReference type="ChEBI" id="CHEBI:59789"/>
        <dbReference type="ChEBI" id="CHEBI:90615"/>
        <dbReference type="ChEBI" id="CHEBI:90616"/>
        <dbReference type="EC" id="2.1.1.72"/>
    </reaction>
</comment>
<dbReference type="Pfam" id="PF01555">
    <property type="entry name" value="N6_N4_Mtase"/>
    <property type="match status" value="1"/>
</dbReference>